<dbReference type="Proteomes" id="UP000014521">
    <property type="component" value="Unassembled WGS sequence"/>
</dbReference>
<dbReference type="EMBL" id="ATJJ01000064">
    <property type="protein sequence ID" value="EPI46570.1"/>
    <property type="molecule type" value="Genomic_DNA"/>
</dbReference>
<reference evidence="1 2" key="1">
    <citation type="submission" date="2013-06" db="EMBL/GenBank/DDBJ databases">
        <authorList>
            <person name="Weinstock G."/>
            <person name="Sodergren E."/>
            <person name="Lobos E.A."/>
            <person name="Fulton L."/>
            <person name="Fulton R."/>
            <person name="Courtney L."/>
            <person name="Fronick C."/>
            <person name="O'Laughlin M."/>
            <person name="Godfrey J."/>
            <person name="Wilson R.M."/>
            <person name="Miner T."/>
            <person name="Farmer C."/>
            <person name="Delehaunty K."/>
            <person name="Cordes M."/>
            <person name="Minx P."/>
            <person name="Tomlinson C."/>
            <person name="Chen J."/>
            <person name="Wollam A."/>
            <person name="Pepin K.H."/>
            <person name="Bhonagiri V."/>
            <person name="Zhang X."/>
            <person name="Warren W."/>
            <person name="Mitreva M."/>
            <person name="Mardis E.R."/>
            <person name="Wilson R.K."/>
        </authorList>
    </citation>
    <scope>NUCLEOTIDE SEQUENCE [LARGE SCALE GENOMIC DNA]</scope>
    <source>
        <strain evidence="1 2">JCP8108</strain>
    </source>
</reference>
<sequence>MGIFFRCSFCMFIYSSIFYFIKRVTCNLKVIQYNAVNIRSN</sequence>
<dbReference type="HOGENOM" id="CLU_3270540_0_0_11"/>
<organism evidence="1 2">
    <name type="scientific">Gardnerella vaginalis JCP8108</name>
    <dbReference type="NCBI Taxonomy" id="1261066"/>
    <lineage>
        <taxon>Bacteria</taxon>
        <taxon>Bacillati</taxon>
        <taxon>Actinomycetota</taxon>
        <taxon>Actinomycetes</taxon>
        <taxon>Bifidobacteriales</taxon>
        <taxon>Bifidobacteriaceae</taxon>
        <taxon>Gardnerella</taxon>
    </lineage>
</organism>
<accession>S4GMF6</accession>
<evidence type="ECO:0000313" key="2">
    <source>
        <dbReference type="Proteomes" id="UP000014521"/>
    </source>
</evidence>
<name>S4GMF6_GARVA</name>
<evidence type="ECO:0000313" key="1">
    <source>
        <dbReference type="EMBL" id="EPI46570.1"/>
    </source>
</evidence>
<protein>
    <submittedName>
        <fullName evidence="1">Uncharacterized protein</fullName>
    </submittedName>
</protein>
<proteinExistence type="predicted"/>
<gene>
    <name evidence="1" type="ORF">HMPREF1581_00918</name>
</gene>
<dbReference type="AlphaFoldDB" id="S4GMF6"/>
<comment type="caution">
    <text evidence="1">The sequence shown here is derived from an EMBL/GenBank/DDBJ whole genome shotgun (WGS) entry which is preliminary data.</text>
</comment>